<organism evidence="2 3">
    <name type="scientific">Nocardia fusca</name>
    <dbReference type="NCBI Taxonomy" id="941183"/>
    <lineage>
        <taxon>Bacteria</taxon>
        <taxon>Bacillati</taxon>
        <taxon>Actinomycetota</taxon>
        <taxon>Actinomycetes</taxon>
        <taxon>Mycobacteriales</taxon>
        <taxon>Nocardiaceae</taxon>
        <taxon>Nocardia</taxon>
    </lineage>
</organism>
<feature type="transmembrane region" description="Helical" evidence="1">
    <location>
        <begin position="25"/>
        <end position="48"/>
    </location>
</feature>
<gene>
    <name evidence="2" type="ORF">AB0H72_05715</name>
</gene>
<accession>A0ABV3F3F2</accession>
<dbReference type="RefSeq" id="WP_357974234.1">
    <property type="nucleotide sequence ID" value="NZ_JBFAIH010000002.1"/>
</dbReference>
<keyword evidence="1" id="KW-1133">Transmembrane helix</keyword>
<proteinExistence type="predicted"/>
<sequence>MGCVGCARLGLPAGSSLLPGALVGYLARIPVAIVASVMAFGSGVVLSAGNARGPVALSVWYG</sequence>
<name>A0ABV3F3F2_9NOCA</name>
<comment type="caution">
    <text evidence="2">The sequence shown here is derived from an EMBL/GenBank/DDBJ whole genome shotgun (WGS) entry which is preliminary data.</text>
</comment>
<evidence type="ECO:0000313" key="2">
    <source>
        <dbReference type="EMBL" id="MEV0362182.1"/>
    </source>
</evidence>
<protein>
    <submittedName>
        <fullName evidence="2">Uncharacterized protein</fullName>
    </submittedName>
</protein>
<reference evidence="2 3" key="1">
    <citation type="submission" date="2024-06" db="EMBL/GenBank/DDBJ databases">
        <title>The Natural Products Discovery Center: Release of the First 8490 Sequenced Strains for Exploring Actinobacteria Biosynthetic Diversity.</title>
        <authorList>
            <person name="Kalkreuter E."/>
            <person name="Kautsar S.A."/>
            <person name="Yang D."/>
            <person name="Bader C.D."/>
            <person name="Teijaro C.N."/>
            <person name="Fluegel L."/>
            <person name="Davis C.M."/>
            <person name="Simpson J.R."/>
            <person name="Lauterbach L."/>
            <person name="Steele A.D."/>
            <person name="Gui C."/>
            <person name="Meng S."/>
            <person name="Li G."/>
            <person name="Viehrig K."/>
            <person name="Ye F."/>
            <person name="Su P."/>
            <person name="Kiefer A.F."/>
            <person name="Nichols A."/>
            <person name="Cepeda A.J."/>
            <person name="Yan W."/>
            <person name="Fan B."/>
            <person name="Jiang Y."/>
            <person name="Adhikari A."/>
            <person name="Zheng C.-J."/>
            <person name="Schuster L."/>
            <person name="Cowan T.M."/>
            <person name="Smanski M.J."/>
            <person name="Chevrette M.G."/>
            <person name="De Carvalho L.P.S."/>
            <person name="Shen B."/>
        </authorList>
    </citation>
    <scope>NUCLEOTIDE SEQUENCE [LARGE SCALE GENOMIC DNA]</scope>
    <source>
        <strain evidence="2 3">NPDC050671</strain>
    </source>
</reference>
<dbReference type="EMBL" id="JBFAIH010000002">
    <property type="protein sequence ID" value="MEV0362182.1"/>
    <property type="molecule type" value="Genomic_DNA"/>
</dbReference>
<keyword evidence="1" id="KW-0812">Transmembrane</keyword>
<keyword evidence="1" id="KW-0472">Membrane</keyword>
<dbReference type="Proteomes" id="UP001551658">
    <property type="component" value="Unassembled WGS sequence"/>
</dbReference>
<evidence type="ECO:0000313" key="3">
    <source>
        <dbReference type="Proteomes" id="UP001551658"/>
    </source>
</evidence>
<evidence type="ECO:0000256" key="1">
    <source>
        <dbReference type="SAM" id="Phobius"/>
    </source>
</evidence>
<keyword evidence="3" id="KW-1185">Reference proteome</keyword>